<gene>
    <name evidence="8" type="ORF">MPH_03038</name>
</gene>
<dbReference type="Pfam" id="PF15624">
    <property type="entry name" value="Mif2_N"/>
    <property type="match status" value="1"/>
</dbReference>
<feature type="compositionally biased region" description="Basic residues" evidence="5">
    <location>
        <begin position="568"/>
        <end position="579"/>
    </location>
</feature>
<feature type="compositionally biased region" description="Basic and acidic residues" evidence="5">
    <location>
        <begin position="236"/>
        <end position="246"/>
    </location>
</feature>
<dbReference type="PANTHER" id="PTHR16684">
    <property type="entry name" value="CENTROMERE PROTEIN C"/>
    <property type="match status" value="1"/>
</dbReference>
<evidence type="ECO:0000313" key="8">
    <source>
        <dbReference type="EMBL" id="EKG19725.1"/>
    </source>
</evidence>
<feature type="domain" description="Mif2/CENP-C cupin" evidence="6">
    <location>
        <begin position="646"/>
        <end position="710"/>
    </location>
</feature>
<dbReference type="SUPFAM" id="SSF51182">
    <property type="entry name" value="RmlC-like cupins"/>
    <property type="match status" value="1"/>
</dbReference>
<evidence type="ECO:0000256" key="4">
    <source>
        <dbReference type="ARBA" id="ARBA00023242"/>
    </source>
</evidence>
<evidence type="ECO:0000259" key="6">
    <source>
        <dbReference type="Pfam" id="PF11699"/>
    </source>
</evidence>
<comment type="caution">
    <text evidence="8">The sequence shown here is derived from an EMBL/GenBank/DDBJ whole genome shotgun (WGS) entry which is preliminary data.</text>
</comment>
<feature type="region of interest" description="Disordered" evidence="5">
    <location>
        <begin position="21"/>
        <end position="77"/>
    </location>
</feature>
<feature type="compositionally biased region" description="Basic residues" evidence="5">
    <location>
        <begin position="412"/>
        <end position="421"/>
    </location>
</feature>
<feature type="compositionally biased region" description="Basic and acidic residues" evidence="5">
    <location>
        <begin position="177"/>
        <end position="189"/>
    </location>
</feature>
<feature type="compositionally biased region" description="Low complexity" evidence="5">
    <location>
        <begin position="497"/>
        <end position="515"/>
    </location>
</feature>
<feature type="region of interest" description="Disordered" evidence="5">
    <location>
        <begin position="564"/>
        <end position="591"/>
    </location>
</feature>
<feature type="compositionally biased region" description="Polar residues" evidence="5">
    <location>
        <begin position="191"/>
        <end position="211"/>
    </location>
</feature>
<organism evidence="8 9">
    <name type="scientific">Macrophomina phaseolina (strain MS6)</name>
    <name type="common">Charcoal rot fungus</name>
    <dbReference type="NCBI Taxonomy" id="1126212"/>
    <lineage>
        <taxon>Eukaryota</taxon>
        <taxon>Fungi</taxon>
        <taxon>Dikarya</taxon>
        <taxon>Ascomycota</taxon>
        <taxon>Pezizomycotina</taxon>
        <taxon>Dothideomycetes</taxon>
        <taxon>Dothideomycetes incertae sedis</taxon>
        <taxon>Botryosphaeriales</taxon>
        <taxon>Botryosphaeriaceae</taxon>
        <taxon>Macrophomina</taxon>
    </lineage>
</organism>
<evidence type="ECO:0000256" key="1">
    <source>
        <dbReference type="ARBA" id="ARBA00004123"/>
    </source>
</evidence>
<dbReference type="AlphaFoldDB" id="K2SSL9"/>
<dbReference type="InterPro" id="IPR014710">
    <property type="entry name" value="RmlC-like_jellyroll"/>
</dbReference>
<accession>K2SSL9</accession>
<dbReference type="InterPro" id="IPR028929">
    <property type="entry name" value="Mif2_N"/>
</dbReference>
<comment type="similarity">
    <text evidence="2">Belongs to the CENP-C/MIF2 family.</text>
</comment>
<dbReference type="GO" id="GO:0051382">
    <property type="term" value="P:kinetochore assembly"/>
    <property type="evidence" value="ECO:0007669"/>
    <property type="project" value="InterPro"/>
</dbReference>
<keyword evidence="3" id="KW-0238">DNA-binding</keyword>
<evidence type="ECO:0000256" key="3">
    <source>
        <dbReference type="ARBA" id="ARBA00023125"/>
    </source>
</evidence>
<feature type="compositionally biased region" description="Polar residues" evidence="5">
    <location>
        <begin position="323"/>
        <end position="333"/>
    </location>
</feature>
<name>K2SSL9_MACPH</name>
<dbReference type="GO" id="GO:0005634">
    <property type="term" value="C:nucleus"/>
    <property type="evidence" value="ECO:0007669"/>
    <property type="project" value="UniProtKB-SubCell"/>
</dbReference>
<evidence type="ECO:0000256" key="2">
    <source>
        <dbReference type="ARBA" id="ARBA00010291"/>
    </source>
</evidence>
<feature type="domain" description="Mif2 N-terminal" evidence="7">
    <location>
        <begin position="13"/>
        <end position="181"/>
    </location>
</feature>
<feature type="non-terminal residue" evidence="8">
    <location>
        <position position="710"/>
    </location>
</feature>
<dbReference type="EMBL" id="AHHD01000156">
    <property type="protein sequence ID" value="EKG19725.1"/>
    <property type="molecule type" value="Genomic_DNA"/>
</dbReference>
<proteinExistence type="inferred from homology"/>
<feature type="compositionally biased region" description="Acidic residues" evidence="5">
    <location>
        <begin position="371"/>
        <end position="383"/>
    </location>
</feature>
<evidence type="ECO:0000259" key="7">
    <source>
        <dbReference type="Pfam" id="PF15624"/>
    </source>
</evidence>
<dbReference type="Pfam" id="PF11699">
    <property type="entry name" value="CENP-C_C"/>
    <property type="match status" value="1"/>
</dbReference>
<comment type="subcellular location">
    <subcellularLocation>
        <location evidence="1">Nucleus</location>
    </subcellularLocation>
</comment>
<feature type="compositionally biased region" description="Polar residues" evidence="5">
    <location>
        <begin position="53"/>
        <end position="71"/>
    </location>
</feature>
<feature type="compositionally biased region" description="Acidic residues" evidence="5">
    <location>
        <begin position="263"/>
        <end position="285"/>
    </location>
</feature>
<dbReference type="InterPro" id="IPR025974">
    <property type="entry name" value="Mif2/CENP-C_cupin"/>
</dbReference>
<sequence>MAPAAAKSRDNQYFNVGVQGRKTGITLKDTGIRDEHGLEPIDGIFSSPEKSPPTRNNSRQQPDKTLTSSDMDLQHSMLRHVIDDSIVGALLDSDEEDTETTLQPTGSMPEPADALSARRSSVRPNRASILPPPLGRSPIKTSLGSSPRRQSSMGPPSAMRRSSNTPNRAISQPTVARRLDFGAADERITKANGSASRNQGKPRSSVYSLPTSPEPARGKKRSHDESVVEDETVLEESEHQANRVGEDSPLPATGDESLQMVVDGEETEVDEENVEDSTEIPEPEPEPTPQSKPQPPKNRRKSLEHREMPAPRPGPGRPKKNQGLVSAKQTSVAQPGRSRKVAQARPATNEHVRDESTMEVDQSDEERSVEEQPLDQVEEEEAENEKSEEKFEEMLEDEPEQEPTPEPEPVPAKKKRGRPKAGSRLEMPGDEVQDQVNLPERPAKKSKKAPMPKKPPPSERDPNARVTSKSSNSKSKKKGNQKEDMPPPPLPIRDESQQSQSRQRSQTRSLQVLRQGTPFEDEGARTTRSGRISAKPLEFWRNERIEYAHDGTKKEIIRAEDIQEPKRPTRRNTARRGRPKQAESVIGEEDEGIDPEDWEVNEGIIQGWVNGWDEKQGIIVDPGSRNEDIAFSAAKIQTREVRGANFQYSKLLGLPYLGAGMVDLPPHGSKRSKNSRKMHMVFCVLTGKVNATVGETVFSISKGGVWMVPR</sequence>
<dbReference type="InterPro" id="IPR011051">
    <property type="entry name" value="RmlC_Cupin_sf"/>
</dbReference>
<dbReference type="GO" id="GO:0019237">
    <property type="term" value="F:centromeric DNA binding"/>
    <property type="evidence" value="ECO:0007669"/>
    <property type="project" value="InterPro"/>
</dbReference>
<feature type="compositionally biased region" description="Polar residues" evidence="5">
    <location>
        <begin position="139"/>
        <end position="174"/>
    </location>
</feature>
<feature type="compositionally biased region" description="Pro residues" evidence="5">
    <location>
        <begin position="286"/>
        <end position="296"/>
    </location>
</feature>
<feature type="region of interest" description="Disordered" evidence="5">
    <location>
        <begin position="89"/>
        <end position="530"/>
    </location>
</feature>
<evidence type="ECO:0000256" key="5">
    <source>
        <dbReference type="SAM" id="MobiDB-lite"/>
    </source>
</evidence>
<dbReference type="GO" id="GO:0051455">
    <property type="term" value="P:spindle attachment to meiosis I kinetochore"/>
    <property type="evidence" value="ECO:0007669"/>
    <property type="project" value="TreeGrafter"/>
</dbReference>
<dbReference type="HOGENOM" id="CLU_027966_0_0_1"/>
<feature type="compositionally biased region" description="Basic and acidic residues" evidence="5">
    <location>
        <begin position="30"/>
        <end position="39"/>
    </location>
</feature>
<protein>
    <submittedName>
        <fullName evidence="8">Uncharacterized protein</fullName>
    </submittedName>
</protein>
<dbReference type="PANTHER" id="PTHR16684:SF11">
    <property type="entry name" value="CENTROMERE PROTEIN C"/>
    <property type="match status" value="1"/>
</dbReference>
<keyword evidence="4" id="KW-0539">Nucleus</keyword>
<dbReference type="InParanoid" id="K2SSL9"/>
<reference evidence="8 9" key="1">
    <citation type="journal article" date="2012" name="BMC Genomics">
        <title>Tools to kill: Genome of one of the most destructive plant pathogenic fungi Macrophomina phaseolina.</title>
        <authorList>
            <person name="Islam M.S."/>
            <person name="Haque M.S."/>
            <person name="Islam M.M."/>
            <person name="Emdad E.M."/>
            <person name="Halim A."/>
            <person name="Hossen Q.M.M."/>
            <person name="Hossain M.Z."/>
            <person name="Ahmed B."/>
            <person name="Rahim S."/>
            <person name="Rahman M.S."/>
            <person name="Alam M.M."/>
            <person name="Hou S."/>
            <person name="Wan X."/>
            <person name="Saito J.A."/>
            <person name="Alam M."/>
        </authorList>
    </citation>
    <scope>NUCLEOTIDE SEQUENCE [LARGE SCALE GENOMIC DNA]</scope>
    <source>
        <strain evidence="8 9">MS6</strain>
    </source>
</reference>
<dbReference type="STRING" id="1126212.K2SSL9"/>
<dbReference type="InterPro" id="IPR028386">
    <property type="entry name" value="CENP-C/Mif2/cnp3"/>
</dbReference>
<dbReference type="Proteomes" id="UP000007129">
    <property type="component" value="Unassembled WGS sequence"/>
</dbReference>
<dbReference type="Gene3D" id="2.60.120.10">
    <property type="entry name" value="Jelly Rolls"/>
    <property type="match status" value="1"/>
</dbReference>
<evidence type="ECO:0000313" key="9">
    <source>
        <dbReference type="Proteomes" id="UP000007129"/>
    </source>
</evidence>
<dbReference type="OrthoDB" id="1939643at2759"/>
<dbReference type="GO" id="GO:0051315">
    <property type="term" value="P:attachment of mitotic spindle microtubules to kinetochore"/>
    <property type="evidence" value="ECO:0007669"/>
    <property type="project" value="TreeGrafter"/>
</dbReference>
<dbReference type="GO" id="GO:0000776">
    <property type="term" value="C:kinetochore"/>
    <property type="evidence" value="ECO:0007669"/>
    <property type="project" value="InterPro"/>
</dbReference>
<feature type="compositionally biased region" description="Acidic residues" evidence="5">
    <location>
        <begin position="394"/>
        <end position="405"/>
    </location>
</feature>
<dbReference type="VEuPathDB" id="FungiDB:MPH_03038"/>
<dbReference type="eggNOG" id="ENOG502S47H">
    <property type="taxonomic scope" value="Eukaryota"/>
</dbReference>
<feature type="compositionally biased region" description="Basic and acidic residues" evidence="5">
    <location>
        <begin position="384"/>
        <end position="393"/>
    </location>
</feature>